<gene>
    <name evidence="2" type="ORF">R50_2716</name>
</gene>
<dbReference type="Proteomes" id="UP000503399">
    <property type="component" value="Chromosome"/>
</dbReference>
<accession>A0A6F8ZL60</accession>
<evidence type="ECO:0000256" key="1">
    <source>
        <dbReference type="SAM" id="MobiDB-lite"/>
    </source>
</evidence>
<evidence type="ECO:0000313" key="3">
    <source>
        <dbReference type="Proteomes" id="UP000503399"/>
    </source>
</evidence>
<feature type="region of interest" description="Disordered" evidence="1">
    <location>
        <begin position="1"/>
        <end position="56"/>
    </location>
</feature>
<dbReference type="KEGG" id="hfv:R50_2716"/>
<organism evidence="2 3">
    <name type="scientific">Candidatus Hydrogenisulfobacillus filiaventi</name>
    <dbReference type="NCBI Taxonomy" id="2707344"/>
    <lineage>
        <taxon>Bacteria</taxon>
        <taxon>Bacillati</taxon>
        <taxon>Bacillota</taxon>
        <taxon>Clostridia</taxon>
        <taxon>Eubacteriales</taxon>
        <taxon>Clostridiales Family XVII. Incertae Sedis</taxon>
        <taxon>Candidatus Hydrogenisulfobacillus</taxon>
    </lineage>
</organism>
<proteinExistence type="predicted"/>
<reference evidence="2 3" key="1">
    <citation type="submission" date="2020-02" db="EMBL/GenBank/DDBJ databases">
        <authorList>
            <person name="Hogendoorn C."/>
        </authorList>
    </citation>
    <scope>NUCLEOTIDE SEQUENCE [LARGE SCALE GENOMIC DNA]</scope>
    <source>
        <strain evidence="2">R501</strain>
    </source>
</reference>
<dbReference type="EMBL" id="LR778114">
    <property type="protein sequence ID" value="CAB1130205.1"/>
    <property type="molecule type" value="Genomic_DNA"/>
</dbReference>
<feature type="compositionally biased region" description="Basic and acidic residues" evidence="1">
    <location>
        <begin position="26"/>
        <end position="44"/>
    </location>
</feature>
<sequence length="79" mass="8740">MWGRARWPPGPGGRNGVLLPVGRGNRRQEGEARSREEAPADFARRGRGYLTLPSPGGMSCTCPSRMSWGPYPRLRQTES</sequence>
<keyword evidence="3" id="KW-1185">Reference proteome</keyword>
<protein>
    <submittedName>
        <fullName evidence="2">Uncharacterized protein</fullName>
    </submittedName>
</protein>
<dbReference type="AlphaFoldDB" id="A0A6F8ZL60"/>
<name>A0A6F8ZL60_9FIRM</name>
<evidence type="ECO:0000313" key="2">
    <source>
        <dbReference type="EMBL" id="CAB1130205.1"/>
    </source>
</evidence>